<accession>A0A7C3SKX5</accession>
<protein>
    <submittedName>
        <fullName evidence="2">Uncharacterized protein</fullName>
    </submittedName>
</protein>
<gene>
    <name evidence="2" type="ORF">ENV62_06700</name>
</gene>
<reference evidence="2" key="1">
    <citation type="journal article" date="2020" name="mSystems">
        <title>Genome- and Community-Level Interaction Insights into Carbon Utilization and Element Cycling Functions of Hydrothermarchaeota in Hydrothermal Sediment.</title>
        <authorList>
            <person name="Zhou Z."/>
            <person name="Liu Y."/>
            <person name="Xu W."/>
            <person name="Pan J."/>
            <person name="Luo Z.H."/>
            <person name="Li M."/>
        </authorList>
    </citation>
    <scope>NUCLEOTIDE SEQUENCE [LARGE SCALE GENOMIC DNA]</scope>
    <source>
        <strain evidence="2">SpSt-776</strain>
    </source>
</reference>
<evidence type="ECO:0000256" key="1">
    <source>
        <dbReference type="SAM" id="Phobius"/>
    </source>
</evidence>
<evidence type="ECO:0000313" key="2">
    <source>
        <dbReference type="EMBL" id="HGB14905.1"/>
    </source>
</evidence>
<sequence length="147" mass="16321">MARTKGWSSFIAFLLGVAGASVFWLYGPYLEDQVSRRVAEALKEQPQAVSPGKVAAVAKAGPTSPPELRYQVITDGKNILLADLKEGRVWRYYHHTREGGFAREDEGFLPIPLHFEGKKYLSARQVADAVDKSLSRSKSEEAETKPQ</sequence>
<feature type="transmembrane region" description="Helical" evidence="1">
    <location>
        <begin position="6"/>
        <end position="27"/>
    </location>
</feature>
<keyword evidence="1" id="KW-0472">Membrane</keyword>
<name>A0A7C3SKX5_9BACT</name>
<keyword evidence="1" id="KW-1133">Transmembrane helix</keyword>
<comment type="caution">
    <text evidence="2">The sequence shown here is derived from an EMBL/GenBank/DDBJ whole genome shotgun (WGS) entry which is preliminary data.</text>
</comment>
<dbReference type="EMBL" id="DTHB01000046">
    <property type="protein sequence ID" value="HGB14905.1"/>
    <property type="molecule type" value="Genomic_DNA"/>
</dbReference>
<keyword evidence="1" id="KW-0812">Transmembrane</keyword>
<proteinExistence type="predicted"/>
<organism evidence="2">
    <name type="scientific">Desulfobacca acetoxidans</name>
    <dbReference type="NCBI Taxonomy" id="60893"/>
    <lineage>
        <taxon>Bacteria</taxon>
        <taxon>Pseudomonadati</taxon>
        <taxon>Thermodesulfobacteriota</taxon>
        <taxon>Desulfobaccia</taxon>
        <taxon>Desulfobaccales</taxon>
        <taxon>Desulfobaccaceae</taxon>
        <taxon>Desulfobacca</taxon>
    </lineage>
</organism>
<dbReference type="AlphaFoldDB" id="A0A7C3SKX5"/>